<evidence type="ECO:0000313" key="3">
    <source>
        <dbReference type="Proteomes" id="UP000224634"/>
    </source>
</evidence>
<proteinExistence type="predicted"/>
<feature type="compositionally biased region" description="Low complexity" evidence="1">
    <location>
        <begin position="75"/>
        <end position="88"/>
    </location>
</feature>
<sequence>MPSSSSSSSQSSTSKFIELLDQDEAGRTYSSNDVRLEDTLAASQHVTSSRSRSSTSSSRSTSTSTLSINTKGSDKSSSSSSSRGKSTTLPTMKRLMRLSFVGAGR</sequence>
<evidence type="ECO:0000313" key="2">
    <source>
        <dbReference type="EMBL" id="PGG99432.1"/>
    </source>
</evidence>
<feature type="region of interest" description="Disordered" evidence="1">
    <location>
        <begin position="40"/>
        <end position="105"/>
    </location>
</feature>
<name>A0A2B7WS46_POLH7</name>
<gene>
    <name evidence="2" type="ORF">AJ80_09356</name>
</gene>
<dbReference type="Proteomes" id="UP000224634">
    <property type="component" value="Unassembled WGS sequence"/>
</dbReference>
<dbReference type="EMBL" id="PDNA01000271">
    <property type="protein sequence ID" value="PGG99432.1"/>
    <property type="molecule type" value="Genomic_DNA"/>
</dbReference>
<feature type="compositionally biased region" description="Low complexity" evidence="1">
    <location>
        <begin position="47"/>
        <end position="65"/>
    </location>
</feature>
<organism evidence="2 3">
    <name type="scientific">Polytolypa hystricis (strain UAMH7299)</name>
    <dbReference type="NCBI Taxonomy" id="1447883"/>
    <lineage>
        <taxon>Eukaryota</taxon>
        <taxon>Fungi</taxon>
        <taxon>Dikarya</taxon>
        <taxon>Ascomycota</taxon>
        <taxon>Pezizomycotina</taxon>
        <taxon>Eurotiomycetes</taxon>
        <taxon>Eurotiomycetidae</taxon>
        <taxon>Onygenales</taxon>
        <taxon>Onygenales incertae sedis</taxon>
        <taxon>Polytolypa</taxon>
    </lineage>
</organism>
<protein>
    <submittedName>
        <fullName evidence="2">Uncharacterized protein</fullName>
    </submittedName>
</protein>
<dbReference type="AlphaFoldDB" id="A0A2B7WS46"/>
<reference evidence="2 3" key="1">
    <citation type="submission" date="2017-10" db="EMBL/GenBank/DDBJ databases">
        <title>Comparative genomics in systemic dimorphic fungi from Ajellomycetaceae.</title>
        <authorList>
            <person name="Munoz J.F."/>
            <person name="Mcewen J.G."/>
            <person name="Clay O.K."/>
            <person name="Cuomo C.A."/>
        </authorList>
    </citation>
    <scope>NUCLEOTIDE SEQUENCE [LARGE SCALE GENOMIC DNA]</scope>
    <source>
        <strain evidence="2 3">UAMH7299</strain>
    </source>
</reference>
<evidence type="ECO:0000256" key="1">
    <source>
        <dbReference type="SAM" id="MobiDB-lite"/>
    </source>
</evidence>
<comment type="caution">
    <text evidence="2">The sequence shown here is derived from an EMBL/GenBank/DDBJ whole genome shotgun (WGS) entry which is preliminary data.</text>
</comment>
<keyword evidence="3" id="KW-1185">Reference proteome</keyword>
<accession>A0A2B7WS46</accession>